<organism evidence="3">
    <name type="scientific">Sesamum radiatum</name>
    <name type="common">Black benniseed</name>
    <dbReference type="NCBI Taxonomy" id="300843"/>
    <lineage>
        <taxon>Eukaryota</taxon>
        <taxon>Viridiplantae</taxon>
        <taxon>Streptophyta</taxon>
        <taxon>Embryophyta</taxon>
        <taxon>Tracheophyta</taxon>
        <taxon>Spermatophyta</taxon>
        <taxon>Magnoliopsida</taxon>
        <taxon>eudicotyledons</taxon>
        <taxon>Gunneridae</taxon>
        <taxon>Pentapetalae</taxon>
        <taxon>asterids</taxon>
        <taxon>lamiids</taxon>
        <taxon>Lamiales</taxon>
        <taxon>Pedaliaceae</taxon>
        <taxon>Sesamum</taxon>
    </lineage>
</organism>
<dbReference type="InterPro" id="IPR004345">
    <property type="entry name" value="TB2_DP1_HVA22"/>
</dbReference>
<keyword evidence="1" id="KW-1133">Transmembrane helix</keyword>
<dbReference type="EMBL" id="JACGWJ010000025">
    <property type="protein sequence ID" value="KAL0316061.1"/>
    <property type="molecule type" value="Genomic_DNA"/>
</dbReference>
<evidence type="ECO:0000256" key="2">
    <source>
        <dbReference type="SAM" id="MobiDB-lite"/>
    </source>
</evidence>
<gene>
    <name evidence="3" type="ORF">Sradi_5484300</name>
</gene>
<keyword evidence="1" id="KW-0472">Membrane</keyword>
<proteinExistence type="inferred from homology"/>
<feature type="compositionally biased region" description="Polar residues" evidence="2">
    <location>
        <begin position="177"/>
        <end position="197"/>
    </location>
</feature>
<dbReference type="Pfam" id="PF03134">
    <property type="entry name" value="TB2_DP1_HVA22"/>
    <property type="match status" value="1"/>
</dbReference>
<evidence type="ECO:0000313" key="3">
    <source>
        <dbReference type="EMBL" id="KAL0316061.1"/>
    </source>
</evidence>
<feature type="region of interest" description="Disordered" evidence="2">
    <location>
        <begin position="119"/>
        <end position="231"/>
    </location>
</feature>
<dbReference type="GO" id="GO:0016020">
    <property type="term" value="C:membrane"/>
    <property type="evidence" value="ECO:0007669"/>
    <property type="project" value="UniProtKB-SubCell"/>
</dbReference>
<accession>A0AAW2LE84</accession>
<reference evidence="3" key="2">
    <citation type="journal article" date="2024" name="Plant">
        <title>Genomic evolution and insights into agronomic trait innovations of Sesamum species.</title>
        <authorList>
            <person name="Miao H."/>
            <person name="Wang L."/>
            <person name="Qu L."/>
            <person name="Liu H."/>
            <person name="Sun Y."/>
            <person name="Le M."/>
            <person name="Wang Q."/>
            <person name="Wei S."/>
            <person name="Zheng Y."/>
            <person name="Lin W."/>
            <person name="Duan Y."/>
            <person name="Cao H."/>
            <person name="Xiong S."/>
            <person name="Wang X."/>
            <person name="Wei L."/>
            <person name="Li C."/>
            <person name="Ma Q."/>
            <person name="Ju M."/>
            <person name="Zhao R."/>
            <person name="Li G."/>
            <person name="Mu C."/>
            <person name="Tian Q."/>
            <person name="Mei H."/>
            <person name="Zhang T."/>
            <person name="Gao T."/>
            <person name="Zhang H."/>
        </authorList>
    </citation>
    <scope>NUCLEOTIDE SEQUENCE</scope>
    <source>
        <strain evidence="3">G02</strain>
    </source>
</reference>
<dbReference type="PANTHER" id="PTHR12300:SF162">
    <property type="entry name" value="HVA22-LIKE PROTEIN J"/>
    <property type="match status" value="1"/>
</dbReference>
<comment type="similarity">
    <text evidence="1">Belongs to the DP1 family.</text>
</comment>
<feature type="compositionally biased region" description="Pro residues" evidence="2">
    <location>
        <begin position="134"/>
        <end position="147"/>
    </location>
</feature>
<protein>
    <recommendedName>
        <fullName evidence="1">HVA22-like protein</fullName>
    </recommendedName>
</protein>
<dbReference type="PANTHER" id="PTHR12300">
    <property type="entry name" value="HVA22-LIKE PROTEINS"/>
    <property type="match status" value="1"/>
</dbReference>
<keyword evidence="1" id="KW-0812">Transmembrane</keyword>
<comment type="caution">
    <text evidence="1">Lacks conserved residue(s) required for the propagation of feature annotation.</text>
</comment>
<feature type="transmembrane region" description="Helical" evidence="1">
    <location>
        <begin position="12"/>
        <end position="31"/>
    </location>
</feature>
<comment type="subcellular location">
    <subcellularLocation>
        <location evidence="1">Membrane</location>
        <topology evidence="1">Multi-pass membrane protein</topology>
    </subcellularLocation>
</comment>
<reference evidence="3" key="1">
    <citation type="submission" date="2020-06" db="EMBL/GenBank/DDBJ databases">
        <authorList>
            <person name="Li T."/>
            <person name="Hu X."/>
            <person name="Zhang T."/>
            <person name="Song X."/>
            <person name="Zhang H."/>
            <person name="Dai N."/>
            <person name="Sheng W."/>
            <person name="Hou X."/>
            <person name="Wei L."/>
        </authorList>
    </citation>
    <scope>NUCLEOTIDE SEQUENCE</scope>
    <source>
        <strain evidence="3">G02</strain>
        <tissue evidence="3">Leaf</tissue>
    </source>
</reference>
<name>A0AAW2LE84_SESRA</name>
<evidence type="ECO:0000256" key="1">
    <source>
        <dbReference type="RuleBase" id="RU362006"/>
    </source>
</evidence>
<dbReference type="AlphaFoldDB" id="A0AAW2LE84"/>
<comment type="caution">
    <text evidence="3">The sequence shown here is derived from an EMBL/GenBank/DDBJ whole genome shotgun (WGS) entry which is preliminary data.</text>
</comment>
<sequence>MIQDLVSRSLMIIIAVVTVIESFIDMLISWFPMYREIKLALFICLWHPSLQGTGFVYNTMLQPYVSRYETDIDRGLLELKQRAWDLVSDYWRYSAEMGSKKAAQLFQLLLSQSARVAASVPPADQNAENESNVAPPPPPPPTPPSTPSGPLKRTKSDKRPPIPTSGPSTPRRDGTPKHSSIKVQLHKQTQFIHSTPDTDVGNGSEETSDGEHDLHTPSPGQGRRSTNFKSN</sequence>